<dbReference type="Proteomes" id="UP000230066">
    <property type="component" value="Unassembled WGS sequence"/>
</dbReference>
<dbReference type="InterPro" id="IPR027417">
    <property type="entry name" value="P-loop_NTPase"/>
</dbReference>
<dbReference type="PANTHER" id="PTHR45775">
    <property type="entry name" value="RAD, GEM/KIR FAMILY MEMBER 2, ISOFORM C"/>
    <property type="match status" value="1"/>
</dbReference>
<dbReference type="GO" id="GO:0005525">
    <property type="term" value="F:GTP binding"/>
    <property type="evidence" value="ECO:0007669"/>
    <property type="project" value="InterPro"/>
</dbReference>
<feature type="compositionally biased region" description="Low complexity" evidence="3">
    <location>
        <begin position="340"/>
        <end position="351"/>
    </location>
</feature>
<feature type="compositionally biased region" description="Basic and acidic residues" evidence="3">
    <location>
        <begin position="1"/>
        <end position="15"/>
    </location>
</feature>
<dbReference type="PANTHER" id="PTHR45775:SF6">
    <property type="entry name" value="RAD, GEM_KIR FAMILY MEMBER 2, ISOFORM C"/>
    <property type="match status" value="1"/>
</dbReference>
<dbReference type="PRINTS" id="PR00449">
    <property type="entry name" value="RASTRNSFRMNG"/>
</dbReference>
<dbReference type="SUPFAM" id="SSF52540">
    <property type="entry name" value="P-loop containing nucleoside triphosphate hydrolases"/>
    <property type="match status" value="1"/>
</dbReference>
<feature type="compositionally biased region" description="Polar residues" evidence="3">
    <location>
        <begin position="16"/>
        <end position="30"/>
    </location>
</feature>
<dbReference type="PROSITE" id="PS51419">
    <property type="entry name" value="RAB"/>
    <property type="match status" value="1"/>
</dbReference>
<accession>A0A4E0S0M0</accession>
<evidence type="ECO:0000313" key="4">
    <source>
        <dbReference type="EMBL" id="THD25682.1"/>
    </source>
</evidence>
<proteinExistence type="inferred from homology"/>
<dbReference type="GO" id="GO:0003924">
    <property type="term" value="F:GTPase activity"/>
    <property type="evidence" value="ECO:0007669"/>
    <property type="project" value="InterPro"/>
</dbReference>
<reference evidence="4" key="1">
    <citation type="submission" date="2019-03" db="EMBL/GenBank/DDBJ databases">
        <title>Improved annotation for the trematode Fasciola hepatica.</title>
        <authorList>
            <person name="Choi Y.-J."/>
            <person name="Martin J."/>
            <person name="Mitreva M."/>
        </authorList>
    </citation>
    <scope>NUCLEOTIDE SEQUENCE [LARGE SCALE GENOMIC DNA]</scope>
</reference>
<feature type="compositionally biased region" description="Polar residues" evidence="3">
    <location>
        <begin position="140"/>
        <end position="174"/>
    </location>
</feature>
<dbReference type="Gene3D" id="3.40.50.300">
    <property type="entry name" value="P-loop containing nucleotide triphosphate hydrolases"/>
    <property type="match status" value="1"/>
</dbReference>
<feature type="region of interest" description="Disordered" evidence="3">
    <location>
        <begin position="1"/>
        <end position="37"/>
    </location>
</feature>
<dbReference type="GO" id="GO:0005246">
    <property type="term" value="F:calcium channel regulator activity"/>
    <property type="evidence" value="ECO:0007669"/>
    <property type="project" value="TreeGrafter"/>
</dbReference>
<keyword evidence="5" id="KW-1185">Reference proteome</keyword>
<dbReference type="InterPro" id="IPR001806">
    <property type="entry name" value="Small_GTPase"/>
</dbReference>
<feature type="compositionally biased region" description="Low complexity" evidence="3">
    <location>
        <begin position="376"/>
        <end position="388"/>
    </location>
</feature>
<dbReference type="SMART" id="SM00175">
    <property type="entry name" value="RAB"/>
    <property type="match status" value="1"/>
</dbReference>
<comment type="caution">
    <text evidence="4">The sequence shown here is derived from an EMBL/GenBank/DDBJ whole genome shotgun (WGS) entry which is preliminary data.</text>
</comment>
<feature type="region of interest" description="Disordered" evidence="3">
    <location>
        <begin position="226"/>
        <end position="286"/>
    </location>
</feature>
<comment type="similarity">
    <text evidence="1">Belongs to the small GTPase superfamily. RGK family.</text>
</comment>
<organism evidence="4 5">
    <name type="scientific">Fasciola hepatica</name>
    <name type="common">Liver fluke</name>
    <dbReference type="NCBI Taxonomy" id="6192"/>
    <lineage>
        <taxon>Eukaryota</taxon>
        <taxon>Metazoa</taxon>
        <taxon>Spiralia</taxon>
        <taxon>Lophotrochozoa</taxon>
        <taxon>Platyhelminthes</taxon>
        <taxon>Trematoda</taxon>
        <taxon>Digenea</taxon>
        <taxon>Plagiorchiida</taxon>
        <taxon>Echinostomata</taxon>
        <taxon>Echinostomatoidea</taxon>
        <taxon>Fasciolidae</taxon>
        <taxon>Fasciola</taxon>
    </lineage>
</organism>
<dbReference type="EMBL" id="JXXN02001034">
    <property type="protein sequence ID" value="THD25682.1"/>
    <property type="molecule type" value="Genomic_DNA"/>
</dbReference>
<feature type="region of interest" description="Disordered" evidence="3">
    <location>
        <begin position="331"/>
        <end position="398"/>
    </location>
</feature>
<dbReference type="Pfam" id="PF00071">
    <property type="entry name" value="Ras"/>
    <property type="match status" value="1"/>
</dbReference>
<dbReference type="AlphaFoldDB" id="A0A4E0S0M0"/>
<evidence type="ECO:0000256" key="1">
    <source>
        <dbReference type="ARBA" id="ARBA00008846"/>
    </source>
</evidence>
<evidence type="ECO:0000256" key="3">
    <source>
        <dbReference type="SAM" id="MobiDB-lite"/>
    </source>
</evidence>
<name>A0A4E0S0M0_FASHE</name>
<feature type="compositionally biased region" description="Polar residues" evidence="3">
    <location>
        <begin position="266"/>
        <end position="281"/>
    </location>
</feature>
<gene>
    <name evidence="4" type="ORF">D915_003606</name>
</gene>
<keyword evidence="2" id="KW-0597">Phosphoprotein</keyword>
<dbReference type="InterPro" id="IPR051641">
    <property type="entry name" value="RGK_GTP-binding_reg"/>
</dbReference>
<evidence type="ECO:0000256" key="2">
    <source>
        <dbReference type="ARBA" id="ARBA00022553"/>
    </source>
</evidence>
<feature type="compositionally biased region" description="Polar residues" evidence="3">
    <location>
        <begin position="364"/>
        <end position="375"/>
    </location>
</feature>
<dbReference type="PROSITE" id="PS51421">
    <property type="entry name" value="RAS"/>
    <property type="match status" value="1"/>
</dbReference>
<feature type="region of interest" description="Disordered" evidence="3">
    <location>
        <begin position="675"/>
        <end position="717"/>
    </location>
</feature>
<evidence type="ECO:0000313" key="5">
    <source>
        <dbReference type="Proteomes" id="UP000230066"/>
    </source>
</evidence>
<sequence length="741" mass="81980">MYPYMRNERKRELSNDTHQTASETYRTNQSENRDRAEQWRQAFRGSLSTSCVTYHQSDEIPSPTQLTKAAFTSDEKQRLPRQLPAQPLRKSSVNLRDALSTPGGYCLSEHGHSGGLRPPQITQVHRASSFDGRLRHTGVSEIQSSPVSNRPRRTNSSLISSTANTPPTSLSPLTSVKRERSSPTFTQRSDLSGRRERLAIAPSIEISLAGDCSSSSEEDQGELIYQNLKNPGESRRPSSQVITRPPSETHPDNLISGSRTLPKAPSQMTPQGRGSPDQTHSPRMLNRPKLTRQPRSFQAEPFGNQLQSVDIRGSSPLMDEFEYFCQIANSPSGSRDKGLSISSNQSGSLSPSRHHLAAMRSHSMRTTSPETSPTDNRSSNPVNSRSNRTYTEMPNTAYLRPPARGQLRRASTEEEQFKHPIKDRSPVSATLSYSPVNVSVQNVCRSPPKSVPQLPALHPPMEPSKDAPIGVPITDDSLFADEPGMTFYQVQVLGAIGVGKTSLCQQLSRLKTGSSEIHDLDDEENRPASHSVTAALRGSVYTVNFIDTSAESFEENLEIQIHDCVDAFIVMYAIDDISSYEAANLIMNALSPPMESACYVPRITTKSLNNQFVSPALIYLVANKTDLVRGRQVSTEEGRHLASVHDAKFIEVSASLNHLVADLFVLLVTHLRESEQRGRDPRLPTERRTGYTYPNVNTGTIPGIPKAGTQGSNTFRIPSSTKSTLTRFFKKHFTKNSEESE</sequence>
<dbReference type="SMART" id="SM00173">
    <property type="entry name" value="RAS"/>
    <property type="match status" value="1"/>
</dbReference>
<feature type="compositionally biased region" description="Basic and acidic residues" evidence="3">
    <location>
        <begin position="675"/>
        <end position="689"/>
    </location>
</feature>
<protein>
    <submittedName>
        <fullName evidence="4">GTP-binding protein GEM</fullName>
    </submittedName>
</protein>
<feature type="region of interest" description="Disordered" evidence="3">
    <location>
        <begin position="132"/>
        <end position="196"/>
    </location>
</feature>
<dbReference type="GO" id="GO:0005886">
    <property type="term" value="C:plasma membrane"/>
    <property type="evidence" value="ECO:0007669"/>
    <property type="project" value="TreeGrafter"/>
</dbReference>